<feature type="compositionally biased region" description="Acidic residues" evidence="9">
    <location>
        <begin position="52"/>
        <end position="65"/>
    </location>
</feature>
<dbReference type="Gene3D" id="3.30.70.330">
    <property type="match status" value="1"/>
</dbReference>
<dbReference type="GO" id="GO:0005730">
    <property type="term" value="C:nucleolus"/>
    <property type="evidence" value="ECO:0007669"/>
    <property type="project" value="UniProtKB-SubCell"/>
</dbReference>
<feature type="compositionally biased region" description="Basic residues" evidence="9">
    <location>
        <begin position="74"/>
        <end position="83"/>
    </location>
</feature>
<dbReference type="AlphaFoldDB" id="A0A8J8W2B6"/>
<gene>
    <name evidence="10" type="ORF">PECM_005961</name>
</gene>
<dbReference type="InterPro" id="IPR034353">
    <property type="entry name" value="ABT1/ESF2_RRM"/>
</dbReference>
<evidence type="ECO:0000256" key="7">
    <source>
        <dbReference type="ARBA" id="ARBA00025024"/>
    </source>
</evidence>
<dbReference type="CDD" id="cd12263">
    <property type="entry name" value="RRM_ABT1_like"/>
    <property type="match status" value="1"/>
</dbReference>
<name>A0A8J8W2B6_9EURO</name>
<dbReference type="OrthoDB" id="287393at2759"/>
<dbReference type="InterPro" id="IPR035979">
    <property type="entry name" value="RBD_domain_sf"/>
</dbReference>
<dbReference type="EMBL" id="WIWV01000045">
    <property type="protein sequence ID" value="KAF7716146.1"/>
    <property type="molecule type" value="Genomic_DNA"/>
</dbReference>
<comment type="caution">
    <text evidence="10">The sequence shown here is derived from an EMBL/GenBank/DDBJ whole genome shotgun (WGS) entry which is preliminary data.</text>
</comment>
<proteinExistence type="inferred from homology"/>
<dbReference type="PANTHER" id="PTHR12311:SF7">
    <property type="entry name" value="ACTIVATOR OF BASAL TRANSCRIPTION 1"/>
    <property type="match status" value="1"/>
</dbReference>
<sequence length="354" mass="40732">MTTRKHNEFLDVASDEDEVDVRGYSSEENDAKSKGRAVKKRRTDMQDFFGLESDEDLSEEEEEDETSRSDVKGKGRKQLRPKTKSAGTFAQDEEREETDADEDDEHNEGDEKEHPEDDHESPEQKKSKKVLSTKLLKKPKKDKSGVVYLSSLPPYLKPFALKNIMEKRGFGPIRKVFFAPLVPSNSSNQKKSNKRKLYSEGWIEFESKKTARLAAEAMNARPLGGPKGMYYRDDVINMRYLSGFKWADLMETVQRERSERESKQRMADIRARKEEKVFLAGVEAGRRLDGITQKNEEKRKRKAEAEGQVESDKKEPKMPAPVRRRFVQNDVVTTTQKSEKGIDNDAKRVLGKIF</sequence>
<dbReference type="SUPFAM" id="SSF54928">
    <property type="entry name" value="RNA-binding domain, RBD"/>
    <property type="match status" value="1"/>
</dbReference>
<evidence type="ECO:0000256" key="5">
    <source>
        <dbReference type="ARBA" id="ARBA00022884"/>
    </source>
</evidence>
<dbReference type="InterPro" id="IPR039119">
    <property type="entry name" value="ABT1/Esf2"/>
</dbReference>
<feature type="compositionally biased region" description="Basic and acidic residues" evidence="9">
    <location>
        <begin position="109"/>
        <end position="125"/>
    </location>
</feature>
<feature type="region of interest" description="Disordered" evidence="9">
    <location>
        <begin position="289"/>
        <end position="339"/>
    </location>
</feature>
<dbReference type="GO" id="GO:0000472">
    <property type="term" value="P:endonucleolytic cleavage to generate mature 5'-end of SSU-rRNA from (SSU-rRNA, 5.8S rRNA, LSU-rRNA)"/>
    <property type="evidence" value="ECO:0007669"/>
    <property type="project" value="TreeGrafter"/>
</dbReference>
<feature type="compositionally biased region" description="Basic residues" evidence="9">
    <location>
        <begin position="126"/>
        <end position="136"/>
    </location>
</feature>
<comment type="similarity">
    <text evidence="2">Belongs to the ESF2/ABP1 family.</text>
</comment>
<keyword evidence="11" id="KW-1185">Reference proteome</keyword>
<dbReference type="GO" id="GO:0034462">
    <property type="term" value="P:small-subunit processome assembly"/>
    <property type="evidence" value="ECO:0007669"/>
    <property type="project" value="TreeGrafter"/>
</dbReference>
<feature type="region of interest" description="Disordered" evidence="9">
    <location>
        <begin position="1"/>
        <end position="136"/>
    </location>
</feature>
<evidence type="ECO:0000256" key="4">
    <source>
        <dbReference type="ARBA" id="ARBA00021800"/>
    </source>
</evidence>
<evidence type="ECO:0000313" key="11">
    <source>
        <dbReference type="Proteomes" id="UP000631181"/>
    </source>
</evidence>
<dbReference type="GO" id="GO:0003723">
    <property type="term" value="F:RNA binding"/>
    <property type="evidence" value="ECO:0007669"/>
    <property type="project" value="UniProtKB-KW"/>
</dbReference>
<organism evidence="10 11">
    <name type="scientific">Penicillium ucsense</name>
    <dbReference type="NCBI Taxonomy" id="2839758"/>
    <lineage>
        <taxon>Eukaryota</taxon>
        <taxon>Fungi</taxon>
        <taxon>Dikarya</taxon>
        <taxon>Ascomycota</taxon>
        <taxon>Pezizomycotina</taxon>
        <taxon>Eurotiomycetes</taxon>
        <taxon>Eurotiomycetidae</taxon>
        <taxon>Eurotiales</taxon>
        <taxon>Aspergillaceae</taxon>
        <taxon>Penicillium</taxon>
    </lineage>
</organism>
<evidence type="ECO:0000256" key="9">
    <source>
        <dbReference type="SAM" id="MobiDB-lite"/>
    </source>
</evidence>
<evidence type="ECO:0000256" key="8">
    <source>
        <dbReference type="ARBA" id="ARBA00032634"/>
    </source>
</evidence>
<comment type="subcellular location">
    <subcellularLocation>
        <location evidence="1">Nucleus</location>
        <location evidence="1">Nucleolus</location>
    </subcellularLocation>
</comment>
<comment type="function">
    <text evidence="7">Involved in the small subunit (SSU) processome assembly and function, and in the 18S rRNA synthesis. Required for the early cleavages at sites A0, A1 and A2.</text>
</comment>
<dbReference type="PANTHER" id="PTHR12311">
    <property type="entry name" value="ACTIVATOR OF BASAL TRANSCRIPTION 1"/>
    <property type="match status" value="1"/>
</dbReference>
<evidence type="ECO:0000313" key="10">
    <source>
        <dbReference type="EMBL" id="KAF7716146.1"/>
    </source>
</evidence>
<accession>A0A8J8W2B6</accession>
<keyword evidence="6" id="KW-0539">Nucleus</keyword>
<reference evidence="10" key="1">
    <citation type="journal article" date="2020" name="Front. Microbiol.">
        <title>Gene regulatory networks of Penicillium echinulatum 2HH and Penicillium oxalicum 114-2 inferred by a computational biology approach.</title>
        <authorList>
            <person name="Lenz A.R."/>
            <person name="Galan-Vasquez E."/>
            <person name="Balbinot E."/>
            <person name="De Abreu F.P."/>
            <person name="De Oliveira N.S."/>
            <person name="Da Rosa L.O."/>
            <person name="De Avila E Silva S."/>
            <person name="Camassola M."/>
            <person name="Dillon A.J.P."/>
            <person name="Perez-Rueda E."/>
        </authorList>
    </citation>
    <scope>NUCLEOTIDE SEQUENCE</scope>
    <source>
        <strain evidence="10">S1M29</strain>
    </source>
</reference>
<dbReference type="Proteomes" id="UP000631181">
    <property type="component" value="Unassembled WGS sequence"/>
</dbReference>
<dbReference type="GO" id="GO:0000447">
    <property type="term" value="P:endonucleolytic cleavage in ITS1 to separate SSU-rRNA from 5.8S rRNA and LSU-rRNA from tricistronic rRNA transcript (SSU-rRNA, 5.8S rRNA, LSU-rRNA)"/>
    <property type="evidence" value="ECO:0007669"/>
    <property type="project" value="TreeGrafter"/>
</dbReference>
<dbReference type="InterPro" id="IPR012677">
    <property type="entry name" value="Nucleotide-bd_a/b_plait_sf"/>
</dbReference>
<feature type="compositionally biased region" description="Basic and acidic residues" evidence="9">
    <location>
        <begin position="289"/>
        <end position="298"/>
    </location>
</feature>
<evidence type="ECO:0000256" key="6">
    <source>
        <dbReference type="ARBA" id="ARBA00023242"/>
    </source>
</evidence>
<protein>
    <recommendedName>
        <fullName evidence="3">Pre-rRNA-processing protein ESF2</fullName>
    </recommendedName>
    <alternativeName>
        <fullName evidence="8">18S rRNA factor 2</fullName>
    </alternativeName>
    <alternativeName>
        <fullName evidence="4">Pre-rRNA-processing protein esf2</fullName>
    </alternativeName>
</protein>
<dbReference type="GO" id="GO:0000480">
    <property type="term" value="P:endonucleolytic cleavage in 5'-ETS of tricistronic rRNA transcript (SSU-rRNA, 5.8S rRNA, LSU-rRNA)"/>
    <property type="evidence" value="ECO:0007669"/>
    <property type="project" value="TreeGrafter"/>
</dbReference>
<evidence type="ECO:0000256" key="1">
    <source>
        <dbReference type="ARBA" id="ARBA00004604"/>
    </source>
</evidence>
<feature type="compositionally biased region" description="Acidic residues" evidence="9">
    <location>
        <begin position="91"/>
        <end position="108"/>
    </location>
</feature>
<evidence type="ECO:0000256" key="2">
    <source>
        <dbReference type="ARBA" id="ARBA00005819"/>
    </source>
</evidence>
<keyword evidence="5" id="KW-0694">RNA-binding</keyword>
<evidence type="ECO:0000256" key="3">
    <source>
        <dbReference type="ARBA" id="ARBA00013906"/>
    </source>
</evidence>